<evidence type="ECO:0000313" key="3">
    <source>
        <dbReference type="EMBL" id="KML49194.1"/>
    </source>
</evidence>
<dbReference type="SUPFAM" id="SSF101967">
    <property type="entry name" value="Adhesin YadA, collagen-binding domain"/>
    <property type="match status" value="1"/>
</dbReference>
<proteinExistence type="predicted"/>
<dbReference type="InterPro" id="IPR008640">
    <property type="entry name" value="Adhesin_Head_dom"/>
</dbReference>
<feature type="non-terminal residue" evidence="3">
    <location>
        <position position="1"/>
    </location>
</feature>
<evidence type="ECO:0000259" key="1">
    <source>
        <dbReference type="Pfam" id="PF05658"/>
    </source>
</evidence>
<feature type="domain" description="Trimeric autotransporter adhesin YadA-like stalk" evidence="2">
    <location>
        <begin position="186"/>
        <end position="223"/>
    </location>
</feature>
<dbReference type="Pfam" id="PF05662">
    <property type="entry name" value="YadA_stalk"/>
    <property type="match status" value="1"/>
</dbReference>
<evidence type="ECO:0008006" key="5">
    <source>
        <dbReference type="Google" id="ProtNLM"/>
    </source>
</evidence>
<dbReference type="GO" id="GO:0019867">
    <property type="term" value="C:outer membrane"/>
    <property type="evidence" value="ECO:0007669"/>
    <property type="project" value="InterPro"/>
</dbReference>
<sequence length="224" mass="21242">STGINSLSTGISSANSSVLSLSTSTSTGLSTATSSIGSLSTGLSTVTVKTDNLGNSTASALGGGSTYDPTTGTVSAPAYTTYNANGTTSTANSVGSAINNINSQGIKYFHANSTGPDSTATGTDAVAIGSGAVAGTNNSVALGANSQTAAANPTSSATVSGVTFGGFAGTAPVGTVSVGSAGNERQITNVAAGQVTQTSTDAINGSQLYSVAQQVGTATSAISS</sequence>
<feature type="domain" description="Trimeric autotransporter adhesin YadA-like head" evidence="1">
    <location>
        <begin position="120"/>
        <end position="146"/>
    </location>
</feature>
<dbReference type="InterPro" id="IPR011049">
    <property type="entry name" value="Serralysin-like_metalloprot_C"/>
</dbReference>
<gene>
    <name evidence="3" type="ORF">VL15_28615</name>
</gene>
<dbReference type="Gene3D" id="2.150.10.10">
    <property type="entry name" value="Serralysin-like metalloprotease, C-terminal"/>
    <property type="match status" value="1"/>
</dbReference>
<comment type="caution">
    <text evidence="3">The sequence shown here is derived from an EMBL/GenBank/DDBJ whole genome shotgun (WGS) entry which is preliminary data.</text>
</comment>
<dbReference type="AlphaFoldDB" id="A0A0J5WC12"/>
<dbReference type="Pfam" id="PF05658">
    <property type="entry name" value="YadA_head"/>
    <property type="match status" value="1"/>
</dbReference>
<accession>A0A0J5WC12</accession>
<organism evidence="3 4">
    <name type="scientific">Burkholderia cepacia</name>
    <name type="common">Pseudomonas cepacia</name>
    <dbReference type="NCBI Taxonomy" id="292"/>
    <lineage>
        <taxon>Bacteria</taxon>
        <taxon>Pseudomonadati</taxon>
        <taxon>Pseudomonadota</taxon>
        <taxon>Betaproteobacteria</taxon>
        <taxon>Burkholderiales</taxon>
        <taxon>Burkholderiaceae</taxon>
        <taxon>Burkholderia</taxon>
        <taxon>Burkholderia cepacia complex</taxon>
    </lineage>
</organism>
<dbReference type="InterPro" id="IPR008635">
    <property type="entry name" value="Coiled_stalk_dom"/>
</dbReference>
<dbReference type="Proteomes" id="UP000036338">
    <property type="component" value="Unassembled WGS sequence"/>
</dbReference>
<name>A0A0J5WC12_BURCE</name>
<evidence type="ECO:0000259" key="2">
    <source>
        <dbReference type="Pfam" id="PF05662"/>
    </source>
</evidence>
<dbReference type="PATRIC" id="fig|292.27.peg.6326"/>
<protein>
    <recommendedName>
        <fullName evidence="5">Hemagglutinin</fullName>
    </recommendedName>
</protein>
<reference evidence="3 4" key="1">
    <citation type="submission" date="2015-05" db="EMBL/GenBank/DDBJ databases">
        <title>Draft genome of Burkholderia cepacia LK29.</title>
        <authorList>
            <person name="Chan X.Y."/>
        </authorList>
    </citation>
    <scope>NUCLEOTIDE SEQUENCE [LARGE SCALE GENOMIC DNA]</scope>
    <source>
        <strain evidence="3 4">LK29</strain>
    </source>
</reference>
<evidence type="ECO:0000313" key="4">
    <source>
        <dbReference type="Proteomes" id="UP000036338"/>
    </source>
</evidence>
<dbReference type="EMBL" id="LDWR01000051">
    <property type="protein sequence ID" value="KML49194.1"/>
    <property type="molecule type" value="Genomic_DNA"/>
</dbReference>
<feature type="non-terminal residue" evidence="3">
    <location>
        <position position="224"/>
    </location>
</feature>